<dbReference type="Proteomes" id="UP000031980">
    <property type="component" value="Unassembled WGS sequence"/>
</dbReference>
<accession>A0A0C3NIQ8</accession>
<feature type="chain" id="PRO_5002167614" description="S9 family peptidase" evidence="1">
    <location>
        <begin position="22"/>
        <end position="769"/>
    </location>
</feature>
<dbReference type="Gene3D" id="3.40.50.1820">
    <property type="entry name" value="alpha/beta hydrolase"/>
    <property type="match status" value="1"/>
</dbReference>
<dbReference type="InterPro" id="IPR029058">
    <property type="entry name" value="AB_hydrolase_fold"/>
</dbReference>
<feature type="signal peptide" evidence="1">
    <location>
        <begin position="1"/>
        <end position="21"/>
    </location>
</feature>
<dbReference type="AlphaFoldDB" id="A0A0C3NIQ8"/>
<dbReference type="InterPro" id="IPR001375">
    <property type="entry name" value="Peptidase_S9_cat"/>
</dbReference>
<feature type="domain" description="Dipeptidylpeptidase IV N-terminal" evidence="3">
    <location>
        <begin position="145"/>
        <end position="453"/>
    </location>
</feature>
<protein>
    <recommendedName>
        <fullName evidence="8">S9 family peptidase</fullName>
    </recommendedName>
</protein>
<feature type="domain" description="Peptidase S9 prolyl oligopeptidase catalytic" evidence="2">
    <location>
        <begin position="543"/>
        <end position="753"/>
    </location>
</feature>
<keyword evidence="1" id="KW-0732">Signal</keyword>
<evidence type="ECO:0008006" key="8">
    <source>
        <dbReference type="Google" id="ProtNLM"/>
    </source>
</evidence>
<dbReference type="PANTHER" id="PTHR11731:SF193">
    <property type="entry name" value="DIPEPTIDYL PEPTIDASE 9"/>
    <property type="match status" value="1"/>
</dbReference>
<dbReference type="InterPro" id="IPR050278">
    <property type="entry name" value="Serine_Prot_S9B/DPPIV"/>
</dbReference>
<dbReference type="SUPFAM" id="SSF82171">
    <property type="entry name" value="DPP6 N-terminal domain-like"/>
    <property type="match status" value="1"/>
</dbReference>
<name>A0A0C3NIQ8_9PORP</name>
<reference evidence="5 6" key="2">
    <citation type="submission" date="2014-07" db="EMBL/GenBank/DDBJ databases">
        <title>Porphyromonadaceae bacterium OUH 334697 = ATCC BAA-2682 = DSM 28341 draft genome.</title>
        <authorList>
            <person name="Sydenham T.V."/>
            <person name="Hasman H."/>
            <person name="Justesen U.S."/>
        </authorList>
    </citation>
    <scope>NUCLEOTIDE SEQUENCE [LARGE SCALE GENOMIC DNA]</scope>
    <source>
        <strain evidence="5 6">OUH 334697</strain>
    </source>
</reference>
<evidence type="ECO:0000259" key="2">
    <source>
        <dbReference type="Pfam" id="PF00326"/>
    </source>
</evidence>
<evidence type="ECO:0000313" key="7">
    <source>
        <dbReference type="Proteomes" id="UP000031980"/>
    </source>
</evidence>
<dbReference type="PANTHER" id="PTHR11731">
    <property type="entry name" value="PROTEASE FAMILY S9B,C DIPEPTIDYL-PEPTIDASE IV-RELATED"/>
    <property type="match status" value="1"/>
</dbReference>
<dbReference type="EMBL" id="JPIT01000006">
    <property type="protein sequence ID" value="KIO47432.1"/>
    <property type="molecule type" value="Genomic_DNA"/>
</dbReference>
<evidence type="ECO:0000313" key="6">
    <source>
        <dbReference type="Proteomes" id="UP000031937"/>
    </source>
</evidence>
<organism evidence="4 7">
    <name type="scientific">Sanguibacteroides justesenii</name>
    <dbReference type="NCBI Taxonomy" id="1547597"/>
    <lineage>
        <taxon>Bacteria</taxon>
        <taxon>Pseudomonadati</taxon>
        <taxon>Bacteroidota</taxon>
        <taxon>Bacteroidia</taxon>
        <taxon>Bacteroidales</taxon>
        <taxon>Porphyromonadaceae</taxon>
        <taxon>Sanguibacteroides</taxon>
    </lineage>
</organism>
<dbReference type="Gene3D" id="2.140.10.30">
    <property type="entry name" value="Dipeptidylpeptidase IV, N-terminal domain"/>
    <property type="match status" value="1"/>
</dbReference>
<dbReference type="InterPro" id="IPR002469">
    <property type="entry name" value="Peptidase_S9B_N"/>
</dbReference>
<sequence>MRKVFILLACMAVMASAVAQADYEQVFRFEKEFKGFGGGFSIVPYFINGTDNFWFRYKDGGSMKYYIVYPQRGKQELLFDNRDIATKVNRLTGNKVNPDNLGLDGITFDRSLKKISFYIGDEKFSYHLKTGVMKSEAEEWEYYGQPSAWEYSPDSLYILFVRDHNLFLAHNPEKSGDSTLVRLSDDGSRFNSYGQYFKGMEEREVRPNGCWLPNSTHFVIQSEDRRCLGEMYLTDYLHWKRPSLRTYRYAVAGDSLACQYGLKLVDVTIPAIRELDVSKWKDQYVEFLYASQNGKKIYFQRIKRTWDEKELCVYDMDTDSVRVLIHEVDKPFFDYVLAQVFFLNDGKEIVYRSERTGFGHFYLYDGETGQLKRVLTSGEYVTGHIQEIDSKTRDLYFYAYGVVPDRDPYYKVLCKTNIDKGGFQILTPENATHKIELSPVGKYIIDNFSRVDTVPRSVLRDAKGRIVLELVKHDIDPYLKKGWNMPIRFKVKAADSITNLYGVMWRPMNFDPNRKYPIISEVYPGPQGEYVPVSFGLSSSYATKLAQLGFVVIQVGHRGGTPIRGKEYQRFGYGNMRDYPLADDRAAIIDLAKQYPFIDTTRVGIYGHSGGGAMSTAALLTYPDFYSVAVSVSGNHDNRIYALDWVELNNGVQEIVDSVVRDNKPYDKRTNFKVREIRTNMQLVENCRGHLLLVHGMQDDNVHPAHAMRMVQSLIDAGKNFDMLILPRSGHAIDGRENRLLEHKMRGYFAKYLLNDFSGDMYIDIEERK</sequence>
<dbReference type="GO" id="GO:0008239">
    <property type="term" value="F:dipeptidyl-peptidase activity"/>
    <property type="evidence" value="ECO:0007669"/>
    <property type="project" value="TreeGrafter"/>
</dbReference>
<dbReference type="GO" id="GO:0006508">
    <property type="term" value="P:proteolysis"/>
    <property type="evidence" value="ECO:0007669"/>
    <property type="project" value="InterPro"/>
</dbReference>
<proteinExistence type="predicted"/>
<dbReference type="GO" id="GO:0008236">
    <property type="term" value="F:serine-type peptidase activity"/>
    <property type="evidence" value="ECO:0007669"/>
    <property type="project" value="InterPro"/>
</dbReference>
<dbReference type="Proteomes" id="UP000031937">
    <property type="component" value="Unassembled WGS sequence"/>
</dbReference>
<dbReference type="Pfam" id="PF00326">
    <property type="entry name" value="Peptidase_S9"/>
    <property type="match status" value="1"/>
</dbReference>
<comment type="caution">
    <text evidence="4">The sequence shown here is derived from an EMBL/GenBank/DDBJ whole genome shotgun (WGS) entry which is preliminary data.</text>
</comment>
<dbReference type="SUPFAM" id="SSF53474">
    <property type="entry name" value="alpha/beta-Hydrolases"/>
    <property type="match status" value="1"/>
</dbReference>
<dbReference type="RefSeq" id="WP_041501958.1">
    <property type="nucleotide sequence ID" value="NZ_JPIT01000006.1"/>
</dbReference>
<reference evidence="4 7" key="1">
    <citation type="submission" date="2014-07" db="EMBL/GenBank/DDBJ databases">
        <title>Porphyromonadaceae bacterium OUH 308042 = ATCC BAA-2681 = DSM 28342 draft genome.</title>
        <authorList>
            <person name="Sydenham T.V."/>
            <person name="Hasman H."/>
            <person name="Justensen U.S."/>
        </authorList>
    </citation>
    <scope>NUCLEOTIDE SEQUENCE [LARGE SCALE GENOMIC DNA]</scope>
    <source>
        <strain evidence="4 7">OUH 308042</strain>
    </source>
</reference>
<evidence type="ECO:0000259" key="3">
    <source>
        <dbReference type="Pfam" id="PF00930"/>
    </source>
</evidence>
<keyword evidence="7" id="KW-1185">Reference proteome</keyword>
<evidence type="ECO:0000256" key="1">
    <source>
        <dbReference type="SAM" id="SignalP"/>
    </source>
</evidence>
<evidence type="ECO:0000313" key="5">
    <source>
        <dbReference type="EMBL" id="KIO47432.1"/>
    </source>
</evidence>
<evidence type="ECO:0000313" key="4">
    <source>
        <dbReference type="EMBL" id="KIO46062.1"/>
    </source>
</evidence>
<dbReference type="EMBL" id="JPIU01000036">
    <property type="protein sequence ID" value="KIO46062.1"/>
    <property type="molecule type" value="Genomic_DNA"/>
</dbReference>
<gene>
    <name evidence="4" type="ORF">BA92_03050</name>
    <name evidence="5" type="ORF">IE90_00215</name>
</gene>
<dbReference type="Pfam" id="PF00930">
    <property type="entry name" value="DPPIV_N"/>
    <property type="match status" value="1"/>
</dbReference>